<evidence type="ECO:0000313" key="2">
    <source>
        <dbReference type="Proteomes" id="UP000195024"/>
    </source>
</evidence>
<proteinExistence type="predicted"/>
<sequence length="103" mass="12111">MIPRRSFDKAFKIAAVELMTEEGFSVKEVSLQLEVHANSLYRWVQEVEKYGESAFSGKGSALFDAHYEIKKLEQENHYLREELDLLKKFQDFLKPNKKSDFSF</sequence>
<protein>
    <recommendedName>
        <fullName evidence="3">Transposase</fullName>
    </recommendedName>
</protein>
<evidence type="ECO:0008006" key="3">
    <source>
        <dbReference type="Google" id="ProtNLM"/>
    </source>
</evidence>
<name>A0A242KUD3_ENTMU</name>
<dbReference type="GO" id="GO:0004803">
    <property type="term" value="F:transposase activity"/>
    <property type="evidence" value="ECO:0007669"/>
    <property type="project" value="InterPro"/>
</dbReference>
<dbReference type="InterPro" id="IPR002514">
    <property type="entry name" value="Transposase_8"/>
</dbReference>
<dbReference type="EMBL" id="NGMS01000004">
    <property type="protein sequence ID" value="OTP24847.1"/>
    <property type="molecule type" value="Genomic_DNA"/>
</dbReference>
<dbReference type="Pfam" id="PF01527">
    <property type="entry name" value="HTH_Tnp_1"/>
    <property type="match status" value="1"/>
</dbReference>
<dbReference type="AlphaFoldDB" id="A0A242KUD3"/>
<comment type="caution">
    <text evidence="1">The sequence shown here is derived from an EMBL/GenBank/DDBJ whole genome shotgun (WGS) entry which is preliminary data.</text>
</comment>
<dbReference type="InterPro" id="IPR009057">
    <property type="entry name" value="Homeodomain-like_sf"/>
</dbReference>
<dbReference type="Gene3D" id="1.10.10.60">
    <property type="entry name" value="Homeodomain-like"/>
    <property type="match status" value="1"/>
</dbReference>
<gene>
    <name evidence="1" type="ORF">A5802_003002</name>
</gene>
<reference evidence="1 2" key="1">
    <citation type="submission" date="2017-05" db="EMBL/GenBank/DDBJ databases">
        <title>The Genome Sequence of Enterococcus mundtii 6B1_DIV0119.</title>
        <authorList>
            <consortium name="The Broad Institute Genomics Platform"/>
            <consortium name="The Broad Institute Genomic Center for Infectious Diseases"/>
            <person name="Earl A."/>
            <person name="Manson A."/>
            <person name="Schwartman J."/>
            <person name="Gilmore M."/>
            <person name="Abouelleil A."/>
            <person name="Cao P."/>
            <person name="Chapman S."/>
            <person name="Cusick C."/>
            <person name="Shea T."/>
            <person name="Young S."/>
            <person name="Neafsey D."/>
            <person name="Nusbaum C."/>
            <person name="Birren B."/>
        </authorList>
    </citation>
    <scope>NUCLEOTIDE SEQUENCE [LARGE SCALE GENOMIC DNA]</scope>
    <source>
        <strain evidence="1 2">6B1_DIV0119</strain>
    </source>
</reference>
<organism evidence="1 2">
    <name type="scientific">Enterococcus mundtii</name>
    <dbReference type="NCBI Taxonomy" id="53346"/>
    <lineage>
        <taxon>Bacteria</taxon>
        <taxon>Bacillati</taxon>
        <taxon>Bacillota</taxon>
        <taxon>Bacilli</taxon>
        <taxon>Lactobacillales</taxon>
        <taxon>Enterococcaceae</taxon>
        <taxon>Enterococcus</taxon>
    </lineage>
</organism>
<dbReference type="GO" id="GO:0003677">
    <property type="term" value="F:DNA binding"/>
    <property type="evidence" value="ECO:0007669"/>
    <property type="project" value="InterPro"/>
</dbReference>
<dbReference type="SUPFAM" id="SSF46689">
    <property type="entry name" value="Homeodomain-like"/>
    <property type="match status" value="1"/>
</dbReference>
<dbReference type="GO" id="GO:0006313">
    <property type="term" value="P:DNA transposition"/>
    <property type="evidence" value="ECO:0007669"/>
    <property type="project" value="InterPro"/>
</dbReference>
<accession>A0A242KUD3</accession>
<evidence type="ECO:0000313" key="1">
    <source>
        <dbReference type="EMBL" id="OTP24847.1"/>
    </source>
</evidence>
<dbReference type="Proteomes" id="UP000195024">
    <property type="component" value="Unassembled WGS sequence"/>
</dbReference>